<dbReference type="KEGG" id="thal:A1OE_1170"/>
<dbReference type="STRING" id="1193729.A1OE_1170"/>
<accession>K7Z5L6</accession>
<protein>
    <submittedName>
        <fullName evidence="1">Uncharacterized protein</fullName>
    </submittedName>
</protein>
<keyword evidence="2" id="KW-1185">Reference proteome</keyword>
<reference evidence="1 2" key="1">
    <citation type="journal article" date="2012" name="Proc. Natl. Acad. Sci. U.S.A.">
        <title>Genome streamlining and chemical defense in a coral reef symbiosis.</title>
        <authorList>
            <person name="Kwan J.C."/>
            <person name="Donia M.S."/>
            <person name="Han A.W."/>
            <person name="Hirose E."/>
            <person name="Haygood M.G."/>
            <person name="Schmidt E.W."/>
        </authorList>
    </citation>
    <scope>NUCLEOTIDE SEQUENCE [LARGE SCALE GENOMIC DNA]</scope>
    <source>
        <strain evidence="1 2">L2</strain>
    </source>
</reference>
<dbReference type="HOGENOM" id="CLU_2786108_0_0_5"/>
<proteinExistence type="predicted"/>
<name>K7Z5L6_9PROT</name>
<organism evidence="1 2">
    <name type="scientific">Candidatus Endolissoclinum faulkneri L2</name>
    <dbReference type="NCBI Taxonomy" id="1193729"/>
    <lineage>
        <taxon>Bacteria</taxon>
        <taxon>Pseudomonadati</taxon>
        <taxon>Pseudomonadota</taxon>
        <taxon>Alphaproteobacteria</taxon>
        <taxon>Rhodospirillales</taxon>
        <taxon>Rhodospirillaceae</taxon>
        <taxon>Candidatus Endolissoclinum</taxon>
    </lineage>
</organism>
<evidence type="ECO:0000313" key="1">
    <source>
        <dbReference type="EMBL" id="AFX99348.1"/>
    </source>
</evidence>
<dbReference type="Proteomes" id="UP000010077">
    <property type="component" value="Chromosome"/>
</dbReference>
<gene>
    <name evidence="1" type="ORF">A1OE_1170</name>
</gene>
<sequence>MSKLCYWPFSEEKFAKYTIYNFIYFYNYRQLYVGKIYNIFGRNQINYIILKSLNLKGITITVQINSGY</sequence>
<dbReference type="AlphaFoldDB" id="K7Z5L6"/>
<dbReference type="EMBL" id="CP003539">
    <property type="protein sequence ID" value="AFX99348.1"/>
    <property type="molecule type" value="Genomic_DNA"/>
</dbReference>
<evidence type="ECO:0000313" key="2">
    <source>
        <dbReference type="Proteomes" id="UP000010077"/>
    </source>
</evidence>